<accession>A0A371G285</accession>
<name>A0A371G285_MUCPR</name>
<dbReference type="EMBL" id="QJKJ01006984">
    <property type="protein sequence ID" value="RDX84662.1"/>
    <property type="molecule type" value="Genomic_DNA"/>
</dbReference>
<keyword evidence="2" id="KW-1185">Reference proteome</keyword>
<dbReference type="OrthoDB" id="1436950at2759"/>
<evidence type="ECO:0000313" key="1">
    <source>
        <dbReference type="EMBL" id="RDX84662.1"/>
    </source>
</evidence>
<protein>
    <submittedName>
        <fullName evidence="1">Uncharacterized protein</fullName>
    </submittedName>
</protein>
<sequence>MYLKPCNKMEVVECKHQHILNLLHNKPLTLVYLRVFDCLTHASTLKAHKTKFNLRAQKVMFLRYKEGANVSHKKYSSSITQNTLPLDLTSTRLKHKPNYLPKDIIAAKLFQFIVKYLISFSPFLSYSNFLSEYKYFCLVMSTNHESMNFGKASKHDC</sequence>
<dbReference type="Proteomes" id="UP000257109">
    <property type="component" value="Unassembled WGS sequence"/>
</dbReference>
<feature type="non-terminal residue" evidence="1">
    <location>
        <position position="1"/>
    </location>
</feature>
<comment type="caution">
    <text evidence="1">The sequence shown here is derived from an EMBL/GenBank/DDBJ whole genome shotgun (WGS) entry which is preliminary data.</text>
</comment>
<proteinExistence type="predicted"/>
<evidence type="ECO:0000313" key="2">
    <source>
        <dbReference type="Proteomes" id="UP000257109"/>
    </source>
</evidence>
<gene>
    <name evidence="1" type="ORF">CR513_34262</name>
</gene>
<dbReference type="AlphaFoldDB" id="A0A371G285"/>
<organism evidence="1 2">
    <name type="scientific">Mucuna pruriens</name>
    <name type="common">Velvet bean</name>
    <name type="synonym">Dolichos pruriens</name>
    <dbReference type="NCBI Taxonomy" id="157652"/>
    <lineage>
        <taxon>Eukaryota</taxon>
        <taxon>Viridiplantae</taxon>
        <taxon>Streptophyta</taxon>
        <taxon>Embryophyta</taxon>
        <taxon>Tracheophyta</taxon>
        <taxon>Spermatophyta</taxon>
        <taxon>Magnoliopsida</taxon>
        <taxon>eudicotyledons</taxon>
        <taxon>Gunneridae</taxon>
        <taxon>Pentapetalae</taxon>
        <taxon>rosids</taxon>
        <taxon>fabids</taxon>
        <taxon>Fabales</taxon>
        <taxon>Fabaceae</taxon>
        <taxon>Papilionoideae</taxon>
        <taxon>50 kb inversion clade</taxon>
        <taxon>NPAAA clade</taxon>
        <taxon>indigoferoid/millettioid clade</taxon>
        <taxon>Phaseoleae</taxon>
        <taxon>Mucuna</taxon>
    </lineage>
</organism>
<reference evidence="1" key="1">
    <citation type="submission" date="2018-05" db="EMBL/GenBank/DDBJ databases">
        <title>Draft genome of Mucuna pruriens seed.</title>
        <authorList>
            <person name="Nnadi N.E."/>
            <person name="Vos R."/>
            <person name="Hasami M.H."/>
            <person name="Devisetty U.K."/>
            <person name="Aguiy J.C."/>
        </authorList>
    </citation>
    <scope>NUCLEOTIDE SEQUENCE [LARGE SCALE GENOMIC DNA]</scope>
    <source>
        <strain evidence="1">JCA_2017</strain>
    </source>
</reference>